<accession>A0A381YUV6</accession>
<organism evidence="5">
    <name type="scientific">marine metagenome</name>
    <dbReference type="NCBI Taxonomy" id="408172"/>
    <lineage>
        <taxon>unclassified sequences</taxon>
        <taxon>metagenomes</taxon>
        <taxon>ecological metagenomes</taxon>
    </lineage>
</organism>
<dbReference type="SUPFAM" id="SSF50891">
    <property type="entry name" value="Cyclophilin-like"/>
    <property type="match status" value="1"/>
</dbReference>
<evidence type="ECO:0000256" key="2">
    <source>
        <dbReference type="ARBA" id="ARBA00023110"/>
    </source>
</evidence>
<dbReference type="Pfam" id="PF00160">
    <property type="entry name" value="Pro_isomerase"/>
    <property type="match status" value="1"/>
</dbReference>
<dbReference type="PRINTS" id="PR00153">
    <property type="entry name" value="CSAPPISMRASE"/>
</dbReference>
<protein>
    <recommendedName>
        <fullName evidence="1">peptidylprolyl isomerase</fullName>
        <ecNumber evidence="1">5.2.1.8</ecNumber>
    </recommendedName>
</protein>
<dbReference type="PROSITE" id="PS50072">
    <property type="entry name" value="CSA_PPIASE_2"/>
    <property type="match status" value="1"/>
</dbReference>
<sequence length="729" mass="78614">MHQLLPNTGRITHGWGPSLIFVVGLFVCGCFVGTPTNSVTNLGAEDLAVLVEIMAEEDRRPTFAEATALRNGLASDNALLRHFSARGLGRLEEPAALAVLGRTLTDPDPLVRVTAAGAIAQSVFNANTETATDLLRGRLDEEHDPAVRGALAQSLGRLRPASAATIEQTQTILLDVAQRDASLETLVPTLRGFESLVRTNADIELASGARDRLVGFIHYGRGSANPTEAEQLESEAMFAAARVRRLALAVLNAAGRADAETVEIALYDPDVEVRRLAAAAASGVDDLYRQRLLLQIALADTEEQVRYEGLRGYGRLEHGPEGCATITTLVEDDDPNVSLQAIDLLAQVCHEVSPASPGISTPSVVNMLRMLVDPPTNASRPITWHPAAHALTTLAHVHPDAAKQLISVPSVDPIWQVRMYAARTAATIGAIDVLEQLVEDPFPNVADTALRGLAALLGHAADGAAVAALKSEDYQRLITAADMLEATEHPDALAMLIEALERVTLEKRETSRDPRLAILRRIGELGDADNADSILPYIEDFDSRIAAQAAQVLLSWTGSTISASPTPLPLAPFPTIEDLINLERARVRMKMQDSGVIEVRLHPYEAPTNVARFARQVRDGYFDGLTFHRVVANFVIQGGSPGANEYVGDGPYSRDEVGNRSHLRGTVGISTRGRDTGDSQIFINLVDNVRLDYNYTIIGTIVSGMEVVDRVLEGSIIERVTIEPWNGPQ</sequence>
<dbReference type="InterPro" id="IPR016024">
    <property type="entry name" value="ARM-type_fold"/>
</dbReference>
<dbReference type="PANTHER" id="PTHR45625">
    <property type="entry name" value="PEPTIDYL-PROLYL CIS-TRANS ISOMERASE-RELATED"/>
    <property type="match status" value="1"/>
</dbReference>
<dbReference type="EC" id="5.2.1.8" evidence="1"/>
<dbReference type="GO" id="GO:0006457">
    <property type="term" value="P:protein folding"/>
    <property type="evidence" value="ECO:0007669"/>
    <property type="project" value="InterPro"/>
</dbReference>
<dbReference type="InterPro" id="IPR004155">
    <property type="entry name" value="PBS_lyase_HEAT"/>
</dbReference>
<name>A0A381YUV6_9ZZZZ</name>
<gene>
    <name evidence="5" type="ORF">METZ01_LOCUS133613</name>
</gene>
<dbReference type="SUPFAM" id="SSF48371">
    <property type="entry name" value="ARM repeat"/>
    <property type="match status" value="1"/>
</dbReference>
<keyword evidence="2" id="KW-0697">Rotamase</keyword>
<proteinExistence type="predicted"/>
<evidence type="ECO:0000259" key="4">
    <source>
        <dbReference type="PROSITE" id="PS50072"/>
    </source>
</evidence>
<dbReference type="PROSITE" id="PS00170">
    <property type="entry name" value="CSA_PPIASE_1"/>
    <property type="match status" value="1"/>
</dbReference>
<dbReference type="InterPro" id="IPR020892">
    <property type="entry name" value="Cyclophilin-type_PPIase_CS"/>
</dbReference>
<dbReference type="CDD" id="cd00317">
    <property type="entry name" value="cyclophilin"/>
    <property type="match status" value="1"/>
</dbReference>
<dbReference type="InterPro" id="IPR002130">
    <property type="entry name" value="Cyclophilin-type_PPIase_dom"/>
</dbReference>
<dbReference type="Pfam" id="PF13646">
    <property type="entry name" value="HEAT_2"/>
    <property type="match status" value="1"/>
</dbReference>
<dbReference type="PANTHER" id="PTHR45625:SF4">
    <property type="entry name" value="PEPTIDYLPROLYL ISOMERASE DOMAIN AND WD REPEAT-CONTAINING PROTEIN 1"/>
    <property type="match status" value="1"/>
</dbReference>
<dbReference type="GO" id="GO:0003755">
    <property type="term" value="F:peptidyl-prolyl cis-trans isomerase activity"/>
    <property type="evidence" value="ECO:0007669"/>
    <property type="project" value="UniProtKB-KW"/>
</dbReference>
<dbReference type="EMBL" id="UINC01019109">
    <property type="protein sequence ID" value="SVA80759.1"/>
    <property type="molecule type" value="Genomic_DNA"/>
</dbReference>
<dbReference type="Gene3D" id="2.40.100.10">
    <property type="entry name" value="Cyclophilin-like"/>
    <property type="match status" value="1"/>
</dbReference>
<dbReference type="AlphaFoldDB" id="A0A381YUV6"/>
<evidence type="ECO:0000256" key="3">
    <source>
        <dbReference type="ARBA" id="ARBA00023235"/>
    </source>
</evidence>
<dbReference type="InterPro" id="IPR029000">
    <property type="entry name" value="Cyclophilin-like_dom_sf"/>
</dbReference>
<dbReference type="InterPro" id="IPR011989">
    <property type="entry name" value="ARM-like"/>
</dbReference>
<dbReference type="Gene3D" id="1.25.10.10">
    <property type="entry name" value="Leucine-rich Repeat Variant"/>
    <property type="match status" value="3"/>
</dbReference>
<evidence type="ECO:0000313" key="5">
    <source>
        <dbReference type="EMBL" id="SVA80759.1"/>
    </source>
</evidence>
<keyword evidence="3" id="KW-0413">Isomerase</keyword>
<dbReference type="InterPro" id="IPR044666">
    <property type="entry name" value="Cyclophilin_A-like"/>
</dbReference>
<dbReference type="SMART" id="SM00567">
    <property type="entry name" value="EZ_HEAT"/>
    <property type="match status" value="4"/>
</dbReference>
<feature type="domain" description="PPIase cyclophilin-type" evidence="4">
    <location>
        <begin position="584"/>
        <end position="729"/>
    </location>
</feature>
<evidence type="ECO:0000256" key="1">
    <source>
        <dbReference type="ARBA" id="ARBA00013194"/>
    </source>
</evidence>
<reference evidence="5" key="1">
    <citation type="submission" date="2018-05" db="EMBL/GenBank/DDBJ databases">
        <authorList>
            <person name="Lanie J.A."/>
            <person name="Ng W.-L."/>
            <person name="Kazmierczak K.M."/>
            <person name="Andrzejewski T.M."/>
            <person name="Davidsen T.M."/>
            <person name="Wayne K.J."/>
            <person name="Tettelin H."/>
            <person name="Glass J.I."/>
            <person name="Rusch D."/>
            <person name="Podicherti R."/>
            <person name="Tsui H.-C.T."/>
            <person name="Winkler M.E."/>
        </authorList>
    </citation>
    <scope>NUCLEOTIDE SEQUENCE</scope>
</reference>